<dbReference type="PANTHER" id="PTHR43133:SF45">
    <property type="entry name" value="RNA POLYMERASE ECF-TYPE SIGMA FACTOR"/>
    <property type="match status" value="1"/>
</dbReference>
<evidence type="ECO:0000259" key="6">
    <source>
        <dbReference type="Pfam" id="PF08281"/>
    </source>
</evidence>
<dbReference type="Proteomes" id="UP001319080">
    <property type="component" value="Unassembled WGS sequence"/>
</dbReference>
<dbReference type="AlphaFoldDB" id="A0AAP2E3E5"/>
<dbReference type="RefSeq" id="WP_254086580.1">
    <property type="nucleotide sequence ID" value="NZ_JAHESE010000028.1"/>
</dbReference>
<feature type="domain" description="RNA polymerase sigma-70 region 2" evidence="5">
    <location>
        <begin position="17"/>
        <end position="75"/>
    </location>
</feature>
<keyword evidence="2" id="KW-0805">Transcription regulation</keyword>
<protein>
    <submittedName>
        <fullName evidence="7">Sigma-70 family RNA polymerase sigma factor</fullName>
    </submittedName>
</protein>
<dbReference type="NCBIfam" id="TIGR02937">
    <property type="entry name" value="sigma70-ECF"/>
    <property type="match status" value="1"/>
</dbReference>
<accession>A0AAP2E3E5</accession>
<dbReference type="GO" id="GO:0006352">
    <property type="term" value="P:DNA-templated transcription initiation"/>
    <property type="evidence" value="ECO:0007669"/>
    <property type="project" value="InterPro"/>
</dbReference>
<dbReference type="GO" id="GO:0016987">
    <property type="term" value="F:sigma factor activity"/>
    <property type="evidence" value="ECO:0007669"/>
    <property type="project" value="UniProtKB-KW"/>
</dbReference>
<dbReference type="Pfam" id="PF08281">
    <property type="entry name" value="Sigma70_r4_2"/>
    <property type="match status" value="1"/>
</dbReference>
<evidence type="ECO:0000256" key="4">
    <source>
        <dbReference type="ARBA" id="ARBA00023163"/>
    </source>
</evidence>
<dbReference type="InterPro" id="IPR013325">
    <property type="entry name" value="RNA_pol_sigma_r2"/>
</dbReference>
<evidence type="ECO:0000259" key="5">
    <source>
        <dbReference type="Pfam" id="PF04542"/>
    </source>
</evidence>
<feature type="domain" description="RNA polymerase sigma factor 70 region 4 type 2" evidence="6">
    <location>
        <begin position="104"/>
        <end position="155"/>
    </location>
</feature>
<evidence type="ECO:0000256" key="1">
    <source>
        <dbReference type="ARBA" id="ARBA00010641"/>
    </source>
</evidence>
<dbReference type="InterPro" id="IPR036388">
    <property type="entry name" value="WH-like_DNA-bd_sf"/>
</dbReference>
<proteinExistence type="inferred from homology"/>
<keyword evidence="4" id="KW-0804">Transcription</keyword>
<evidence type="ECO:0000256" key="2">
    <source>
        <dbReference type="ARBA" id="ARBA00023015"/>
    </source>
</evidence>
<gene>
    <name evidence="7" type="ORF">KK062_22355</name>
</gene>
<evidence type="ECO:0000256" key="3">
    <source>
        <dbReference type="ARBA" id="ARBA00023082"/>
    </source>
</evidence>
<dbReference type="Gene3D" id="1.10.10.10">
    <property type="entry name" value="Winged helix-like DNA-binding domain superfamily/Winged helix DNA-binding domain"/>
    <property type="match status" value="1"/>
</dbReference>
<comment type="similarity">
    <text evidence="1">Belongs to the sigma-70 factor family. ECF subfamily.</text>
</comment>
<keyword evidence="8" id="KW-1185">Reference proteome</keyword>
<dbReference type="GO" id="GO:0003677">
    <property type="term" value="F:DNA binding"/>
    <property type="evidence" value="ECO:0007669"/>
    <property type="project" value="InterPro"/>
</dbReference>
<dbReference type="InterPro" id="IPR039425">
    <property type="entry name" value="RNA_pol_sigma-70-like"/>
</dbReference>
<dbReference type="PANTHER" id="PTHR43133">
    <property type="entry name" value="RNA POLYMERASE ECF-TYPE SIGMA FACTO"/>
    <property type="match status" value="1"/>
</dbReference>
<keyword evidence="3" id="KW-0731">Sigma factor</keyword>
<dbReference type="InterPro" id="IPR013249">
    <property type="entry name" value="RNA_pol_sigma70_r4_t2"/>
</dbReference>
<dbReference type="Gene3D" id="1.10.1740.10">
    <property type="match status" value="1"/>
</dbReference>
<dbReference type="InterPro" id="IPR007627">
    <property type="entry name" value="RNA_pol_sigma70_r2"/>
</dbReference>
<dbReference type="SUPFAM" id="SSF88659">
    <property type="entry name" value="Sigma3 and sigma4 domains of RNA polymerase sigma factors"/>
    <property type="match status" value="1"/>
</dbReference>
<comment type="caution">
    <text evidence="7">The sequence shown here is derived from an EMBL/GenBank/DDBJ whole genome shotgun (WGS) entry which is preliminary data.</text>
</comment>
<dbReference type="Pfam" id="PF04542">
    <property type="entry name" value="Sigma70_r2"/>
    <property type="match status" value="1"/>
</dbReference>
<name>A0AAP2E3E5_9BACT</name>
<dbReference type="EMBL" id="JAHESE010000028">
    <property type="protein sequence ID" value="MBT1711002.1"/>
    <property type="molecule type" value="Genomic_DNA"/>
</dbReference>
<organism evidence="7 8">
    <name type="scientific">Dawidia cretensis</name>
    <dbReference type="NCBI Taxonomy" id="2782350"/>
    <lineage>
        <taxon>Bacteria</taxon>
        <taxon>Pseudomonadati</taxon>
        <taxon>Bacteroidota</taxon>
        <taxon>Cytophagia</taxon>
        <taxon>Cytophagales</taxon>
        <taxon>Chryseotaleaceae</taxon>
        <taxon>Dawidia</taxon>
    </lineage>
</organism>
<sequence length="164" mass="19279">MSNDFYQISILPFAAIIIKICRAYTDSQEDFEDYYQEVCLQIWRSKDNFREQCKWSTWVYRISLNVCLTLLKKKKSNGRTYFTSDVLPDVVLTENKAFADEPLNQLYGAIRRLSEVDRAIILLYLEEKSNLEIAAILNTNANNIGVRVIRIKERLKKMLHGRFN</sequence>
<dbReference type="SUPFAM" id="SSF88946">
    <property type="entry name" value="Sigma2 domain of RNA polymerase sigma factors"/>
    <property type="match status" value="1"/>
</dbReference>
<reference evidence="7 8" key="1">
    <citation type="submission" date="2021-05" db="EMBL/GenBank/DDBJ databases">
        <title>A Polyphasic approach of four new species of the genus Ohtaekwangia: Ohtaekwangia histidinii sp. nov., Ohtaekwangia cretensis sp. nov., Ohtaekwangia indiensis sp. nov., Ohtaekwangia reichenbachii sp. nov. from diverse environment.</title>
        <authorList>
            <person name="Octaviana S."/>
        </authorList>
    </citation>
    <scope>NUCLEOTIDE SEQUENCE [LARGE SCALE GENOMIC DNA]</scope>
    <source>
        <strain evidence="7 8">PWU5</strain>
    </source>
</reference>
<evidence type="ECO:0000313" key="8">
    <source>
        <dbReference type="Proteomes" id="UP001319080"/>
    </source>
</evidence>
<dbReference type="InterPro" id="IPR013324">
    <property type="entry name" value="RNA_pol_sigma_r3/r4-like"/>
</dbReference>
<evidence type="ECO:0000313" key="7">
    <source>
        <dbReference type="EMBL" id="MBT1711002.1"/>
    </source>
</evidence>
<dbReference type="InterPro" id="IPR014284">
    <property type="entry name" value="RNA_pol_sigma-70_dom"/>
</dbReference>